<evidence type="ECO:0000313" key="3">
    <source>
        <dbReference type="Proteomes" id="UP000254519"/>
    </source>
</evidence>
<keyword evidence="1" id="KW-1133">Transmembrane helix</keyword>
<keyword evidence="1" id="KW-0472">Membrane</keyword>
<name>A0A380C8Z6_SPOPA</name>
<dbReference type="RefSeq" id="WP_115362466.1">
    <property type="nucleotide sequence ID" value="NZ_CP038012.1"/>
</dbReference>
<dbReference type="EMBL" id="UGYZ01000002">
    <property type="protein sequence ID" value="SUJ14186.1"/>
    <property type="molecule type" value="Genomic_DNA"/>
</dbReference>
<feature type="transmembrane region" description="Helical" evidence="1">
    <location>
        <begin position="63"/>
        <end position="82"/>
    </location>
</feature>
<reference evidence="2 3" key="1">
    <citation type="submission" date="2018-06" db="EMBL/GenBank/DDBJ databases">
        <authorList>
            <consortium name="Pathogen Informatics"/>
            <person name="Doyle S."/>
        </authorList>
    </citation>
    <scope>NUCLEOTIDE SEQUENCE [LARGE SCALE GENOMIC DNA]</scope>
    <source>
        <strain evidence="3">ATCC 11859 / DSM 33 / NCIB 8841 / NCTC 4822</strain>
    </source>
</reference>
<feature type="transmembrane region" description="Helical" evidence="1">
    <location>
        <begin position="34"/>
        <end position="56"/>
    </location>
</feature>
<dbReference type="OrthoDB" id="2968236at2"/>
<protein>
    <submittedName>
        <fullName evidence="2">Uncharacterized protein</fullName>
    </submittedName>
</protein>
<accession>A0A380C8Z6</accession>
<evidence type="ECO:0000313" key="2">
    <source>
        <dbReference type="EMBL" id="SUJ14186.1"/>
    </source>
</evidence>
<gene>
    <name evidence="2" type="ORF">NCTC4822_02397</name>
</gene>
<feature type="transmembrane region" description="Helical" evidence="1">
    <location>
        <begin position="7"/>
        <end position="28"/>
    </location>
</feature>
<keyword evidence="1" id="KW-0812">Transmembrane</keyword>
<keyword evidence="3" id="KW-1185">Reference proteome</keyword>
<sequence>MEQYYGKFGVFSGITTFVLLVIGLRNVLGHDVEVLNFVTFVIFGLIIGISFSALLFYQLKIAFPIFGIAMIIAFFDMFRSFILDINGQGDVIGILSLFIISSFGLGLSLLIEFIVRLIRKNKNTA</sequence>
<dbReference type="AlphaFoldDB" id="A0A380C8Z6"/>
<feature type="transmembrane region" description="Helical" evidence="1">
    <location>
        <begin position="94"/>
        <end position="115"/>
    </location>
</feature>
<proteinExistence type="predicted"/>
<evidence type="ECO:0000256" key="1">
    <source>
        <dbReference type="SAM" id="Phobius"/>
    </source>
</evidence>
<organism evidence="2 3">
    <name type="scientific">Sporosarcina pasteurii</name>
    <name type="common">Bacillus pasteurii</name>
    <dbReference type="NCBI Taxonomy" id="1474"/>
    <lineage>
        <taxon>Bacteria</taxon>
        <taxon>Bacillati</taxon>
        <taxon>Bacillota</taxon>
        <taxon>Bacilli</taxon>
        <taxon>Bacillales</taxon>
        <taxon>Caryophanaceae</taxon>
        <taxon>Sporosarcina</taxon>
    </lineage>
</organism>
<dbReference type="Proteomes" id="UP000254519">
    <property type="component" value="Unassembled WGS sequence"/>
</dbReference>